<dbReference type="EMBL" id="UGGP01000001">
    <property type="protein sequence ID" value="STO07083.1"/>
    <property type="molecule type" value="Genomic_DNA"/>
</dbReference>
<sequence length="432" mass="47775">MALFRKTKPDAYVASIGFPDVTTIAQPADPNLNGRAHYMGYTSAQVKRLQAMAPLVESVLDDVLEGVLDHLMLQPEMVQLATASSTRERLKKVFGDYFRSLLTGNIDDKFLAMRKRMGQTHHHFSVPVVWFLATYSAFNTLLIPKIVETYQQDPAILTESLLALSHAMNLDAQIVTEQYVDARLEEIESANAARAALLHDVSRVSTEVATTMEQTGHAMSETSKRAHQVLSETEQTEKMSRHLMSLTQTNGEQIEQMESEFKQSATYVDASLDRITALKDGSQEIVSMTRSIEQIANQTNLLALNASIEAARAGEHGKGFAVVATEVRTLAENAKQLSSQINVLIHENETNIAALLDQMGQMHRTNDEAMRQLGAVKVGFSTVKDEMGNYVLSFERNKQDLGQMVETISAINETTQGLSHLTSSLLATAEMQ</sequence>
<evidence type="ECO:0000256" key="2">
    <source>
        <dbReference type="ARBA" id="ARBA00029447"/>
    </source>
</evidence>
<dbReference type="PANTHER" id="PTHR32089:SF112">
    <property type="entry name" value="LYSOZYME-LIKE PROTEIN-RELATED"/>
    <property type="match status" value="1"/>
</dbReference>
<dbReference type="Proteomes" id="UP000254060">
    <property type="component" value="Unassembled WGS sequence"/>
</dbReference>
<dbReference type="InterPro" id="IPR044398">
    <property type="entry name" value="Globin-sensor_dom"/>
</dbReference>
<dbReference type="GO" id="GO:0004888">
    <property type="term" value="F:transmembrane signaling receptor activity"/>
    <property type="evidence" value="ECO:0007669"/>
    <property type="project" value="InterPro"/>
</dbReference>
<protein>
    <submittedName>
        <fullName evidence="5">Heme-based aerotactic transducer hemAT</fullName>
    </submittedName>
</protein>
<dbReference type="CDD" id="cd01068">
    <property type="entry name" value="globin_sensor"/>
    <property type="match status" value="1"/>
</dbReference>
<dbReference type="InterPro" id="IPR012292">
    <property type="entry name" value="Globin/Proto"/>
</dbReference>
<keyword evidence="1 3" id="KW-0807">Transducer</keyword>
<dbReference type="InterPro" id="IPR009050">
    <property type="entry name" value="Globin-like_sf"/>
</dbReference>
<gene>
    <name evidence="5" type="primary">hemAT</name>
    <name evidence="5" type="ORF">NCTC13163_00428</name>
</gene>
<dbReference type="InterPro" id="IPR004089">
    <property type="entry name" value="MCPsignal_dom"/>
</dbReference>
<dbReference type="Pfam" id="PF00015">
    <property type="entry name" value="MCPsignal"/>
    <property type="match status" value="1"/>
</dbReference>
<dbReference type="Pfam" id="PF11563">
    <property type="entry name" value="Protoglobin"/>
    <property type="match status" value="1"/>
</dbReference>
<dbReference type="SMART" id="SM00283">
    <property type="entry name" value="MA"/>
    <property type="match status" value="1"/>
</dbReference>
<accession>A0A377FRV8</accession>
<dbReference type="PANTHER" id="PTHR32089">
    <property type="entry name" value="METHYL-ACCEPTING CHEMOTAXIS PROTEIN MCPB"/>
    <property type="match status" value="1"/>
</dbReference>
<dbReference type="Gene3D" id="1.10.287.950">
    <property type="entry name" value="Methyl-accepting chemotaxis protein"/>
    <property type="match status" value="1"/>
</dbReference>
<dbReference type="Gene3D" id="1.10.490.10">
    <property type="entry name" value="Globins"/>
    <property type="match status" value="1"/>
</dbReference>
<dbReference type="PROSITE" id="PS50111">
    <property type="entry name" value="CHEMOTAXIS_TRANSDUC_2"/>
    <property type="match status" value="1"/>
</dbReference>
<evidence type="ECO:0000259" key="4">
    <source>
        <dbReference type="PROSITE" id="PS50111"/>
    </source>
</evidence>
<dbReference type="PRINTS" id="PR00260">
    <property type="entry name" value="CHEMTRNSDUCR"/>
</dbReference>
<evidence type="ECO:0000313" key="6">
    <source>
        <dbReference type="Proteomes" id="UP000254060"/>
    </source>
</evidence>
<dbReference type="GO" id="GO:0007165">
    <property type="term" value="P:signal transduction"/>
    <property type="evidence" value="ECO:0007669"/>
    <property type="project" value="UniProtKB-KW"/>
</dbReference>
<dbReference type="InterPro" id="IPR039379">
    <property type="entry name" value="Protoglobin_sensor_dom"/>
</dbReference>
<dbReference type="OrthoDB" id="266313at2"/>
<dbReference type="AlphaFoldDB" id="A0A377FRV8"/>
<proteinExistence type="inferred from homology"/>
<dbReference type="SUPFAM" id="SSF58104">
    <property type="entry name" value="Methyl-accepting chemotaxis protein (MCP) signaling domain"/>
    <property type="match status" value="1"/>
</dbReference>
<dbReference type="RefSeq" id="WP_029334232.1">
    <property type="nucleotide sequence ID" value="NZ_UGGP01000001.1"/>
</dbReference>
<name>A0A377FRV8_9BACL</name>
<reference evidence="5 6" key="1">
    <citation type="submission" date="2018-06" db="EMBL/GenBank/DDBJ databases">
        <authorList>
            <consortium name="Pathogen Informatics"/>
            <person name="Doyle S."/>
        </authorList>
    </citation>
    <scope>NUCLEOTIDE SEQUENCE [LARGE SCALE GENOMIC DNA]</scope>
    <source>
        <strain evidence="5 6">NCTC13163</strain>
    </source>
</reference>
<dbReference type="SUPFAM" id="SSF46458">
    <property type="entry name" value="Globin-like"/>
    <property type="match status" value="1"/>
</dbReference>
<evidence type="ECO:0000313" key="5">
    <source>
        <dbReference type="EMBL" id="STO07083.1"/>
    </source>
</evidence>
<comment type="similarity">
    <text evidence="2">Belongs to the methyl-accepting chemotaxis (MCP) protein family.</text>
</comment>
<dbReference type="STRING" id="1397694.GCA_000702585_00945"/>
<dbReference type="GO" id="GO:0019825">
    <property type="term" value="F:oxygen binding"/>
    <property type="evidence" value="ECO:0007669"/>
    <property type="project" value="InterPro"/>
</dbReference>
<dbReference type="InterPro" id="IPR004090">
    <property type="entry name" value="Chemotax_Me-accpt_rcpt"/>
</dbReference>
<evidence type="ECO:0000256" key="3">
    <source>
        <dbReference type="PROSITE-ProRule" id="PRU00284"/>
    </source>
</evidence>
<dbReference type="GO" id="GO:0020037">
    <property type="term" value="F:heme binding"/>
    <property type="evidence" value="ECO:0007669"/>
    <property type="project" value="InterPro"/>
</dbReference>
<feature type="domain" description="Methyl-accepting transducer" evidence="4">
    <location>
        <begin position="183"/>
        <end position="423"/>
    </location>
</feature>
<dbReference type="GO" id="GO:0016020">
    <property type="term" value="C:membrane"/>
    <property type="evidence" value="ECO:0007669"/>
    <property type="project" value="InterPro"/>
</dbReference>
<evidence type="ECO:0000256" key="1">
    <source>
        <dbReference type="ARBA" id="ARBA00023224"/>
    </source>
</evidence>
<dbReference type="GO" id="GO:0006935">
    <property type="term" value="P:chemotaxis"/>
    <property type="evidence" value="ECO:0007669"/>
    <property type="project" value="InterPro"/>
</dbReference>
<organism evidence="5 6">
    <name type="scientific">Exiguobacterium aurantiacum</name>
    <dbReference type="NCBI Taxonomy" id="33987"/>
    <lineage>
        <taxon>Bacteria</taxon>
        <taxon>Bacillati</taxon>
        <taxon>Bacillota</taxon>
        <taxon>Bacilli</taxon>
        <taxon>Bacillales</taxon>
        <taxon>Bacillales Family XII. Incertae Sedis</taxon>
        <taxon>Exiguobacterium</taxon>
    </lineage>
</organism>